<dbReference type="Gene3D" id="3.40.50.1000">
    <property type="entry name" value="HAD superfamily/HAD-like"/>
    <property type="match status" value="1"/>
</dbReference>
<accession>A0AAN7KAX7</accession>
<keyword evidence="2" id="KW-1185">Reference proteome</keyword>
<reference evidence="1 2" key="1">
    <citation type="journal article" date="2023" name="Hortic Res">
        <title>Pangenome of water caltrop reveals structural variations and asymmetric subgenome divergence after allopolyploidization.</title>
        <authorList>
            <person name="Zhang X."/>
            <person name="Chen Y."/>
            <person name="Wang L."/>
            <person name="Yuan Y."/>
            <person name="Fang M."/>
            <person name="Shi L."/>
            <person name="Lu R."/>
            <person name="Comes H.P."/>
            <person name="Ma Y."/>
            <person name="Chen Y."/>
            <person name="Huang G."/>
            <person name="Zhou Y."/>
            <person name="Zheng Z."/>
            <person name="Qiu Y."/>
        </authorList>
    </citation>
    <scope>NUCLEOTIDE SEQUENCE [LARGE SCALE GENOMIC DNA]</scope>
    <source>
        <tissue evidence="1">Roots</tissue>
    </source>
</reference>
<gene>
    <name evidence="1" type="ORF">SAY87_022876</name>
</gene>
<dbReference type="AlphaFoldDB" id="A0AAN7KAX7"/>
<protein>
    <submittedName>
        <fullName evidence="1">Uncharacterized protein</fullName>
    </submittedName>
</protein>
<proteinExistence type="predicted"/>
<comment type="caution">
    <text evidence="1">The sequence shown here is derived from an EMBL/GenBank/DDBJ whole genome shotgun (WGS) entry which is preliminary data.</text>
</comment>
<sequence length="117" mass="12847">MGAQLTLQDCRHVPMEKPMPSVAAGKAAGMEAAAVPFLPKQCHIYASADEVINSLLDLRPEKWGLLAFQDWIKGTLVLEKLGILGMKFPSLEKLIEKIHGDQKIAGKFLELPLKAQL</sequence>
<organism evidence="1 2">
    <name type="scientific">Trapa incisa</name>
    <dbReference type="NCBI Taxonomy" id="236973"/>
    <lineage>
        <taxon>Eukaryota</taxon>
        <taxon>Viridiplantae</taxon>
        <taxon>Streptophyta</taxon>
        <taxon>Embryophyta</taxon>
        <taxon>Tracheophyta</taxon>
        <taxon>Spermatophyta</taxon>
        <taxon>Magnoliopsida</taxon>
        <taxon>eudicotyledons</taxon>
        <taxon>Gunneridae</taxon>
        <taxon>Pentapetalae</taxon>
        <taxon>rosids</taxon>
        <taxon>malvids</taxon>
        <taxon>Myrtales</taxon>
        <taxon>Lythraceae</taxon>
        <taxon>Trapa</taxon>
    </lineage>
</organism>
<dbReference type="Proteomes" id="UP001345219">
    <property type="component" value="Chromosome 17"/>
</dbReference>
<dbReference type="InterPro" id="IPR023214">
    <property type="entry name" value="HAD_sf"/>
</dbReference>
<evidence type="ECO:0000313" key="1">
    <source>
        <dbReference type="EMBL" id="KAK4759745.1"/>
    </source>
</evidence>
<dbReference type="EMBL" id="JAXIOK010000011">
    <property type="protein sequence ID" value="KAK4759745.1"/>
    <property type="molecule type" value="Genomic_DNA"/>
</dbReference>
<evidence type="ECO:0000313" key="2">
    <source>
        <dbReference type="Proteomes" id="UP001345219"/>
    </source>
</evidence>
<name>A0AAN7KAX7_9MYRT</name>